<dbReference type="PANTHER" id="PTHR37816:SF1">
    <property type="entry name" value="TOXIN"/>
    <property type="match status" value="1"/>
</dbReference>
<evidence type="ECO:0000313" key="1">
    <source>
        <dbReference type="EMBL" id="GAA2001978.1"/>
    </source>
</evidence>
<sequence length="197" mass="22074">MRPYTDRMPVLGPGSPLPTRPFRVLVAGASGSGKTTLAARIAEVTGGPHTEIDSLFHGPGWTPRPTFVEDVLAFTAAPAWTTEWQYGQVRPLLLERADLFVWLDLPKPRVAWQVSRRTVLRRLRRTHLWNGNIEPPLHAFLTDPQHVVRYALTMYPKNRLMVMHAAQDRPDLPVVRLSSHAEARAWLAGPLASAVRA</sequence>
<dbReference type="PANTHER" id="PTHR37816">
    <property type="entry name" value="YALI0E33011P"/>
    <property type="match status" value="1"/>
</dbReference>
<keyword evidence="1" id="KW-0808">Transferase</keyword>
<comment type="caution">
    <text evidence="1">The sequence shown here is derived from an EMBL/GenBank/DDBJ whole genome shotgun (WGS) entry which is preliminary data.</text>
</comment>
<reference evidence="2" key="1">
    <citation type="journal article" date="2019" name="Int. J. Syst. Evol. Microbiol.">
        <title>The Global Catalogue of Microorganisms (GCM) 10K type strain sequencing project: providing services to taxonomists for standard genome sequencing and annotation.</title>
        <authorList>
            <consortium name="The Broad Institute Genomics Platform"/>
            <consortium name="The Broad Institute Genome Sequencing Center for Infectious Disease"/>
            <person name="Wu L."/>
            <person name="Ma J."/>
        </authorList>
    </citation>
    <scope>NUCLEOTIDE SEQUENCE [LARGE SCALE GENOMIC DNA]</scope>
    <source>
        <strain evidence="2">JCM 14546</strain>
    </source>
</reference>
<name>A0ABP5ELT8_9MICO</name>
<dbReference type="InterPro" id="IPR027417">
    <property type="entry name" value="P-loop_NTPase"/>
</dbReference>
<dbReference type="EMBL" id="BAAANO010000008">
    <property type="protein sequence ID" value="GAA2001978.1"/>
    <property type="molecule type" value="Genomic_DNA"/>
</dbReference>
<gene>
    <name evidence="1" type="ORF">GCM10009755_08120</name>
</gene>
<organism evidence="1 2">
    <name type="scientific">Brevibacterium samyangense</name>
    <dbReference type="NCBI Taxonomy" id="366888"/>
    <lineage>
        <taxon>Bacteria</taxon>
        <taxon>Bacillati</taxon>
        <taxon>Actinomycetota</taxon>
        <taxon>Actinomycetes</taxon>
        <taxon>Micrococcales</taxon>
        <taxon>Brevibacteriaceae</taxon>
        <taxon>Brevibacterium</taxon>
    </lineage>
</organism>
<keyword evidence="1" id="KW-0418">Kinase</keyword>
<protein>
    <submittedName>
        <fullName evidence="1">Adenylate kinase</fullName>
    </submittedName>
</protein>
<dbReference type="InterPro" id="IPR052922">
    <property type="entry name" value="Cytidylate_Kinase-2"/>
</dbReference>
<keyword evidence="2" id="KW-1185">Reference proteome</keyword>
<proteinExistence type="predicted"/>
<dbReference type="Proteomes" id="UP001500755">
    <property type="component" value="Unassembled WGS sequence"/>
</dbReference>
<dbReference type="Gene3D" id="3.40.50.300">
    <property type="entry name" value="P-loop containing nucleotide triphosphate hydrolases"/>
    <property type="match status" value="1"/>
</dbReference>
<dbReference type="GO" id="GO:0016301">
    <property type="term" value="F:kinase activity"/>
    <property type="evidence" value="ECO:0007669"/>
    <property type="project" value="UniProtKB-KW"/>
</dbReference>
<evidence type="ECO:0000313" key="2">
    <source>
        <dbReference type="Proteomes" id="UP001500755"/>
    </source>
</evidence>
<accession>A0ABP5ELT8</accession>
<dbReference type="SUPFAM" id="SSF52540">
    <property type="entry name" value="P-loop containing nucleoside triphosphate hydrolases"/>
    <property type="match status" value="1"/>
</dbReference>